<protein>
    <recommendedName>
        <fullName evidence="6">FecR protein domain-containing protein</fullName>
    </recommendedName>
</protein>
<feature type="compositionally biased region" description="Low complexity" evidence="1">
    <location>
        <begin position="195"/>
        <end position="214"/>
    </location>
</feature>
<evidence type="ECO:0000313" key="4">
    <source>
        <dbReference type="EMBL" id="PCJ39085.1"/>
    </source>
</evidence>
<evidence type="ECO:0000256" key="1">
    <source>
        <dbReference type="SAM" id="MobiDB-lite"/>
    </source>
</evidence>
<name>A0A2A5C657_9GAMM</name>
<dbReference type="EMBL" id="NVWI01000019">
    <property type="protein sequence ID" value="PCJ39085.1"/>
    <property type="molecule type" value="Genomic_DNA"/>
</dbReference>
<dbReference type="InterPro" id="IPR040853">
    <property type="entry name" value="RapA2_cadherin-like"/>
</dbReference>
<feature type="compositionally biased region" description="Acidic residues" evidence="1">
    <location>
        <begin position="220"/>
        <end position="271"/>
    </location>
</feature>
<evidence type="ECO:0000259" key="2">
    <source>
        <dbReference type="Pfam" id="PF04773"/>
    </source>
</evidence>
<gene>
    <name evidence="4" type="ORF">COA71_14615</name>
</gene>
<organism evidence="4 5">
    <name type="scientific">SAR86 cluster bacterium</name>
    <dbReference type="NCBI Taxonomy" id="2030880"/>
    <lineage>
        <taxon>Bacteria</taxon>
        <taxon>Pseudomonadati</taxon>
        <taxon>Pseudomonadota</taxon>
        <taxon>Gammaproteobacteria</taxon>
        <taxon>SAR86 cluster</taxon>
    </lineage>
</organism>
<feature type="domain" description="RapA2 cadherin-like" evidence="3">
    <location>
        <begin position="319"/>
        <end position="369"/>
    </location>
</feature>
<dbReference type="PANTHER" id="PTHR38731">
    <property type="entry name" value="LIPL45-RELATED LIPOPROTEIN-RELATED"/>
    <property type="match status" value="1"/>
</dbReference>
<proteinExistence type="predicted"/>
<dbReference type="Proteomes" id="UP000228987">
    <property type="component" value="Unassembled WGS sequence"/>
</dbReference>
<sequence length="369" mass="38431">MNFLQSLRKAFRFIGTLALIFCIYNPSTYAQENQAIGRVLSTAGSVTARDLGGALRELSRRSDIFVGDTVITGPNGFAQLRMVDSAQISFKEDTEFTFSEYSSDGPGGAADSALMEMVRGGFRTISGTIGDDAADDYQVSTQFASIGIRGTTHEAVIDAGSLLTGVYDGGTTISNGQGSLDTGEGANFDYTQTFPGQAPQGLLQQPAQLGNININGGGDNDGDDDDADDGDGDNGDGNDDADDNDGDGDGDDNQNGNDGDDNGAGDGDNADDSNGGIADADNDDAGARAPDNQQNNTPNTDRGNTEVDPTLDTTRTTETAINPVNDAPIAHDLSFNTDEDTNVNIILAGLDVEGDLLNYQIMTQTANGQ</sequence>
<dbReference type="InterPro" id="IPR006860">
    <property type="entry name" value="FecR"/>
</dbReference>
<dbReference type="Pfam" id="PF04773">
    <property type="entry name" value="FecR"/>
    <property type="match status" value="1"/>
</dbReference>
<evidence type="ECO:0000313" key="5">
    <source>
        <dbReference type="Proteomes" id="UP000228987"/>
    </source>
</evidence>
<accession>A0A2A5C657</accession>
<dbReference type="PANTHER" id="PTHR38731:SF1">
    <property type="entry name" value="FECR PROTEIN DOMAIN-CONTAINING PROTEIN"/>
    <property type="match status" value="1"/>
</dbReference>
<feature type="domain" description="FecR protein" evidence="2">
    <location>
        <begin position="68"/>
        <end position="169"/>
    </location>
</feature>
<evidence type="ECO:0000259" key="3">
    <source>
        <dbReference type="Pfam" id="PF17803"/>
    </source>
</evidence>
<dbReference type="Pfam" id="PF17803">
    <property type="entry name" value="Cadherin_4"/>
    <property type="match status" value="1"/>
</dbReference>
<feature type="region of interest" description="Disordered" evidence="1">
    <location>
        <begin position="177"/>
        <end position="310"/>
    </location>
</feature>
<feature type="compositionally biased region" description="Polar residues" evidence="1">
    <location>
        <begin position="291"/>
        <end position="302"/>
    </location>
</feature>
<comment type="caution">
    <text evidence="4">The sequence shown here is derived from an EMBL/GenBank/DDBJ whole genome shotgun (WGS) entry which is preliminary data.</text>
</comment>
<reference evidence="5" key="1">
    <citation type="submission" date="2017-08" db="EMBL/GenBank/DDBJ databases">
        <title>A dynamic microbial community with high functional redundancy inhabits the cold, oxic subseafloor aquifer.</title>
        <authorList>
            <person name="Tully B.J."/>
            <person name="Wheat C.G."/>
            <person name="Glazer B.T."/>
            <person name="Huber J.A."/>
        </authorList>
    </citation>
    <scope>NUCLEOTIDE SEQUENCE [LARGE SCALE GENOMIC DNA]</scope>
</reference>
<feature type="non-terminal residue" evidence="4">
    <location>
        <position position="369"/>
    </location>
</feature>
<dbReference type="AlphaFoldDB" id="A0A2A5C657"/>
<evidence type="ECO:0008006" key="6">
    <source>
        <dbReference type="Google" id="ProtNLM"/>
    </source>
</evidence>